<keyword evidence="5" id="KW-1185">Reference proteome</keyword>
<evidence type="ECO:0000313" key="5">
    <source>
        <dbReference type="Proteomes" id="UP001141552"/>
    </source>
</evidence>
<sequence length="297" mass="34513">MSKVNLSQGLKYLPSSLRLLYWDLYPSPTLPVNFSPDNLVCLQMRYSSLKQLWDGVNVRLVDLKTCDLSWSDQLIKIMDLCEVPNLEELNLSECYSLVEIPSSIQFCCKLKWFEYKSNGSSIVLPLHQHMRRPKRKWAFAHVLAPSLPNAIHSSDTCWDYYVLTEAGVCIHFKDCCDLFLGNLEAEHILLLNLEEQLLFWDLEEHVLSHNHEKHVFSWVVPTRVQGDHLIWARFEIRVPGMQVIKSGVHLIDHDGLPLLLPLLGFFLSVVMYCVVLKLRCQLKYFVLFYSFDLCVVK</sequence>
<keyword evidence="3" id="KW-1133">Transmembrane helix</keyword>
<dbReference type="PANTHER" id="PTHR11017:SF573">
    <property type="entry name" value="ADP-RIBOSYL CYCLASE_CYCLIC ADP-RIBOSE HYDROLASE"/>
    <property type="match status" value="1"/>
</dbReference>
<dbReference type="EMBL" id="JAKUCV010006360">
    <property type="protein sequence ID" value="KAJ4827692.1"/>
    <property type="molecule type" value="Genomic_DNA"/>
</dbReference>
<gene>
    <name evidence="4" type="ORF">Tsubulata_035286</name>
</gene>
<evidence type="ECO:0000313" key="4">
    <source>
        <dbReference type="EMBL" id="KAJ4827692.1"/>
    </source>
</evidence>
<accession>A0A9Q0FC96</accession>
<keyword evidence="3" id="KW-0472">Membrane</keyword>
<dbReference type="InterPro" id="IPR032675">
    <property type="entry name" value="LRR_dom_sf"/>
</dbReference>
<dbReference type="InterPro" id="IPR011713">
    <property type="entry name" value="Leu-rich_rpt_3"/>
</dbReference>
<protein>
    <submittedName>
        <fullName evidence="4">Uncharacterized protein</fullName>
    </submittedName>
</protein>
<name>A0A9Q0FC96_9ROSI</name>
<feature type="transmembrane region" description="Helical" evidence="3">
    <location>
        <begin position="255"/>
        <end position="275"/>
    </location>
</feature>
<comment type="caution">
    <text evidence="4">The sequence shown here is derived from an EMBL/GenBank/DDBJ whole genome shotgun (WGS) entry which is preliminary data.</text>
</comment>
<dbReference type="PANTHER" id="PTHR11017">
    <property type="entry name" value="LEUCINE-RICH REPEAT-CONTAINING PROTEIN"/>
    <property type="match status" value="1"/>
</dbReference>
<dbReference type="OrthoDB" id="1733683at2759"/>
<organism evidence="4 5">
    <name type="scientific">Turnera subulata</name>
    <dbReference type="NCBI Taxonomy" id="218843"/>
    <lineage>
        <taxon>Eukaryota</taxon>
        <taxon>Viridiplantae</taxon>
        <taxon>Streptophyta</taxon>
        <taxon>Embryophyta</taxon>
        <taxon>Tracheophyta</taxon>
        <taxon>Spermatophyta</taxon>
        <taxon>Magnoliopsida</taxon>
        <taxon>eudicotyledons</taxon>
        <taxon>Gunneridae</taxon>
        <taxon>Pentapetalae</taxon>
        <taxon>rosids</taxon>
        <taxon>fabids</taxon>
        <taxon>Malpighiales</taxon>
        <taxon>Passifloraceae</taxon>
        <taxon>Turnera</taxon>
    </lineage>
</organism>
<keyword evidence="1" id="KW-0433">Leucine-rich repeat</keyword>
<dbReference type="AlphaFoldDB" id="A0A9Q0FC96"/>
<keyword evidence="2" id="KW-0677">Repeat</keyword>
<dbReference type="Gene3D" id="3.80.10.10">
    <property type="entry name" value="Ribonuclease Inhibitor"/>
    <property type="match status" value="1"/>
</dbReference>
<evidence type="ECO:0000256" key="2">
    <source>
        <dbReference type="ARBA" id="ARBA00022737"/>
    </source>
</evidence>
<proteinExistence type="predicted"/>
<reference evidence="4" key="1">
    <citation type="submission" date="2022-02" db="EMBL/GenBank/DDBJ databases">
        <authorList>
            <person name="Henning P.M."/>
            <person name="McCubbin A.G."/>
            <person name="Shore J.S."/>
        </authorList>
    </citation>
    <scope>NUCLEOTIDE SEQUENCE</scope>
    <source>
        <strain evidence="4">F60SS</strain>
        <tissue evidence="4">Leaves</tissue>
    </source>
</reference>
<keyword evidence="3" id="KW-0812">Transmembrane</keyword>
<dbReference type="Proteomes" id="UP001141552">
    <property type="component" value="Unassembled WGS sequence"/>
</dbReference>
<reference evidence="4" key="2">
    <citation type="journal article" date="2023" name="Plants (Basel)">
        <title>Annotation of the Turnera subulata (Passifloraceae) Draft Genome Reveals the S-Locus Evolved after the Divergence of Turneroideae from Passifloroideae in a Stepwise Manner.</title>
        <authorList>
            <person name="Henning P.M."/>
            <person name="Roalson E.H."/>
            <person name="Mir W."/>
            <person name="McCubbin A.G."/>
            <person name="Shore J.S."/>
        </authorList>
    </citation>
    <scope>NUCLEOTIDE SEQUENCE</scope>
    <source>
        <strain evidence="4">F60SS</strain>
    </source>
</reference>
<dbReference type="GO" id="GO:0006952">
    <property type="term" value="P:defense response"/>
    <property type="evidence" value="ECO:0007669"/>
    <property type="project" value="InterPro"/>
</dbReference>
<evidence type="ECO:0000256" key="3">
    <source>
        <dbReference type="SAM" id="Phobius"/>
    </source>
</evidence>
<evidence type="ECO:0000256" key="1">
    <source>
        <dbReference type="ARBA" id="ARBA00022614"/>
    </source>
</evidence>
<dbReference type="InterPro" id="IPR044974">
    <property type="entry name" value="Disease_R_plants"/>
</dbReference>
<dbReference type="SUPFAM" id="SSF52058">
    <property type="entry name" value="L domain-like"/>
    <property type="match status" value="1"/>
</dbReference>
<dbReference type="Pfam" id="PF07725">
    <property type="entry name" value="LRR_3"/>
    <property type="match status" value="1"/>
</dbReference>